<dbReference type="GeneID" id="108736551"/>
<feature type="transmembrane region" description="Helical" evidence="1">
    <location>
        <begin position="7"/>
        <end position="28"/>
    </location>
</feature>
<dbReference type="InterPro" id="IPR003386">
    <property type="entry name" value="LACT/PDAT_acylTrfase"/>
</dbReference>
<organism evidence="2 3">
    <name type="scientific">Agrilus planipennis</name>
    <name type="common">Emerald ash borer</name>
    <name type="synonym">Agrilus marcopoli</name>
    <dbReference type="NCBI Taxonomy" id="224129"/>
    <lineage>
        <taxon>Eukaryota</taxon>
        <taxon>Metazoa</taxon>
        <taxon>Ecdysozoa</taxon>
        <taxon>Arthropoda</taxon>
        <taxon>Hexapoda</taxon>
        <taxon>Insecta</taxon>
        <taxon>Pterygota</taxon>
        <taxon>Neoptera</taxon>
        <taxon>Endopterygota</taxon>
        <taxon>Coleoptera</taxon>
        <taxon>Polyphaga</taxon>
        <taxon>Elateriformia</taxon>
        <taxon>Buprestoidea</taxon>
        <taxon>Buprestidae</taxon>
        <taxon>Agrilinae</taxon>
        <taxon>Agrilus</taxon>
    </lineage>
</organism>
<reference evidence="3" key="1">
    <citation type="submission" date="2025-08" db="UniProtKB">
        <authorList>
            <consortium name="RefSeq"/>
        </authorList>
    </citation>
    <scope>IDENTIFICATION</scope>
    <source>
        <tissue evidence="3">Entire body</tissue>
    </source>
</reference>
<dbReference type="InParanoid" id="A0A7F5RK22"/>
<dbReference type="GO" id="GO:0008374">
    <property type="term" value="F:O-acyltransferase activity"/>
    <property type="evidence" value="ECO:0007669"/>
    <property type="project" value="InterPro"/>
</dbReference>
<accession>A0A7F5RK22</accession>
<dbReference type="SUPFAM" id="SSF53474">
    <property type="entry name" value="alpha/beta-Hydrolases"/>
    <property type="match status" value="1"/>
</dbReference>
<evidence type="ECO:0000313" key="3">
    <source>
        <dbReference type="RefSeq" id="XP_025836354.1"/>
    </source>
</evidence>
<dbReference type="RefSeq" id="XP_025836354.1">
    <property type="nucleotide sequence ID" value="XM_025980569.1"/>
</dbReference>
<dbReference type="GO" id="GO:0006629">
    <property type="term" value="P:lipid metabolic process"/>
    <property type="evidence" value="ECO:0007669"/>
    <property type="project" value="InterPro"/>
</dbReference>
<proteinExistence type="predicted"/>
<dbReference type="AlphaFoldDB" id="A0A7F5RK22"/>
<evidence type="ECO:0000256" key="1">
    <source>
        <dbReference type="SAM" id="Phobius"/>
    </source>
</evidence>
<dbReference type="Pfam" id="PF02450">
    <property type="entry name" value="LCAT"/>
    <property type="match status" value="1"/>
</dbReference>
<gene>
    <name evidence="3" type="primary">LOC108736551</name>
</gene>
<dbReference type="PROSITE" id="PS51257">
    <property type="entry name" value="PROKAR_LIPOPROTEIN"/>
    <property type="match status" value="1"/>
</dbReference>
<evidence type="ECO:0000313" key="2">
    <source>
        <dbReference type="Proteomes" id="UP000192223"/>
    </source>
</evidence>
<name>A0A7F5RK22_AGRPL</name>
<keyword evidence="2" id="KW-1185">Reference proteome</keyword>
<protein>
    <submittedName>
        <fullName evidence="3">Group XV phospholipase A2 isoform X1</fullName>
    </submittedName>
</protein>
<dbReference type="Proteomes" id="UP000192223">
    <property type="component" value="Unplaced"/>
</dbReference>
<dbReference type="PANTHER" id="PTHR11440">
    <property type="entry name" value="LECITHIN-CHOLESTEROL ACYLTRANSFERASE-RELATED"/>
    <property type="match status" value="1"/>
</dbReference>
<dbReference type="FunCoup" id="A0A7F5RK22">
    <property type="interactions" value="162"/>
</dbReference>
<dbReference type="OrthoDB" id="190846at2759"/>
<keyword evidence="1" id="KW-0472">Membrane</keyword>
<dbReference type="InterPro" id="IPR029058">
    <property type="entry name" value="AB_hydrolase_fold"/>
</dbReference>
<keyword evidence="1" id="KW-0812">Transmembrane</keyword>
<dbReference type="KEGG" id="apln:108736551"/>
<keyword evidence="1" id="KW-1133">Transmembrane helix</keyword>
<sequence>MKINYNLTFCIYFIFFGITSCTLNPIVFIPGDGGSQLEAKLNKSSVVHYVCEKSTSGFFNIWLNLELLVPLVIDCWVDNVKLNYDNVTRKTFNQPGVETRIPGFGSSETVEWLDPSHASTGAYFKYIGDILVKLGHERNITIKGAPYDFRKAPKTYCADENQEYFENLKNLIETAYDENGNQSVMLIAHSMGGPMSLQLLSRQKQSWKDKYIKCLITLAGAWGGSVKAVKVYAIGDDLGSYALRESVMKQEQITSPSLSWMLPNQYFWDKDEVLVQTSKKNFSLSNIEEYFRSLNFPIGWEMRKDTLPYQQGNIAPGVEVHCLFGVNITTVERLYYKPGTWLDGYPTLINGDGDGTVNRRSLEGCLRWSKMQSQPVHYQAFPKVDHMGILKEQAVLNYISNLINSV</sequence>
<dbReference type="Gene3D" id="3.40.50.1820">
    <property type="entry name" value="alpha/beta hydrolase"/>
    <property type="match status" value="2"/>
</dbReference>